<dbReference type="Gene3D" id="2.60.40.4100">
    <property type="entry name" value="Zona pellucida, ZP-C domain"/>
    <property type="match status" value="1"/>
</dbReference>
<evidence type="ECO:0000256" key="6">
    <source>
        <dbReference type="ARBA" id="ARBA00022530"/>
    </source>
</evidence>
<dbReference type="SMART" id="SM00241">
    <property type="entry name" value="ZP"/>
    <property type="match status" value="1"/>
</dbReference>
<dbReference type="FunFam" id="2.60.40.3210:FF:000001">
    <property type="entry name" value="Zona pellucida sperm-binding protein 3"/>
    <property type="match status" value="1"/>
</dbReference>
<comment type="function">
    <text evidence="14">Component of the zona pellucida, an extracellular matrix surrounding oocytes which mediates sperm binding, induction of the acrosome reaction and prevents post-fertilization polyspermy. The zona pellucida is composed of 3 to 4 glycoproteins, ZP1, ZP2, ZP3, and ZP4. ZP3 is essential for sperm binding and zona matrix formation.</text>
</comment>
<reference evidence="16" key="1">
    <citation type="submission" date="2025-08" db="UniProtKB">
        <authorList>
            <consortium name="Ensembl"/>
        </authorList>
    </citation>
    <scope>IDENTIFICATION</scope>
</reference>
<evidence type="ECO:0000313" key="17">
    <source>
        <dbReference type="Proteomes" id="UP000261620"/>
    </source>
</evidence>
<feature type="signal peptide" evidence="14">
    <location>
        <begin position="1"/>
        <end position="27"/>
    </location>
</feature>
<keyword evidence="7 14" id="KW-0165">Cleavage on pair of basic residues</keyword>
<dbReference type="InterPro" id="IPR001507">
    <property type="entry name" value="ZP_dom"/>
</dbReference>
<comment type="domain">
    <text evidence="14">The ZP domain is involved in the polymerization of the ZP proteins to form the zona pellucida.</text>
</comment>
<feature type="chain" id="PRO_5025706437" description="Zona pellucida sperm-binding protein 3" evidence="14">
    <location>
        <begin position="28"/>
        <end position="437"/>
    </location>
</feature>
<dbReference type="InterPro" id="IPR055355">
    <property type="entry name" value="ZP-C"/>
</dbReference>
<evidence type="ECO:0000256" key="5">
    <source>
        <dbReference type="ARBA" id="ARBA00022525"/>
    </source>
</evidence>
<proteinExistence type="inferred from homology"/>
<evidence type="ECO:0000256" key="3">
    <source>
        <dbReference type="ARBA" id="ARBA00017980"/>
    </source>
</evidence>
<evidence type="ECO:0000256" key="10">
    <source>
        <dbReference type="ARBA" id="ARBA00022989"/>
    </source>
</evidence>
<evidence type="ECO:0000256" key="2">
    <source>
        <dbReference type="ARBA" id="ARBA00006735"/>
    </source>
</evidence>
<evidence type="ECO:0000256" key="14">
    <source>
        <dbReference type="RuleBase" id="RU367066"/>
    </source>
</evidence>
<dbReference type="GO" id="GO:0035803">
    <property type="term" value="P:egg coat formation"/>
    <property type="evidence" value="ECO:0007669"/>
    <property type="project" value="UniProtKB-UniRule"/>
</dbReference>
<dbReference type="GO" id="GO:0007339">
    <property type="term" value="P:binding of sperm to zona pellucida"/>
    <property type="evidence" value="ECO:0007669"/>
    <property type="project" value="UniProtKB-UniRule"/>
</dbReference>
<keyword evidence="10" id="KW-1133">Transmembrane helix</keyword>
<dbReference type="GO" id="GO:0035804">
    <property type="term" value="F:structural constituent of egg coat"/>
    <property type="evidence" value="ECO:0007669"/>
    <property type="project" value="UniProtKB-UniRule"/>
</dbReference>
<evidence type="ECO:0000256" key="8">
    <source>
        <dbReference type="ARBA" id="ARBA00022692"/>
    </source>
</evidence>
<dbReference type="InterPro" id="IPR048290">
    <property type="entry name" value="ZP_chr"/>
</dbReference>
<dbReference type="PRINTS" id="PR00023">
    <property type="entry name" value="ZPELLUCIDA"/>
</dbReference>
<dbReference type="GO" id="GO:0035805">
    <property type="term" value="C:egg coat"/>
    <property type="evidence" value="ECO:0007669"/>
    <property type="project" value="UniProtKB-SubCell"/>
</dbReference>
<keyword evidence="5 14" id="KW-0964">Secreted</keyword>
<comment type="PTM">
    <text evidence="14">Proteolytically cleaved before the transmembrane segment to yield the secreted ectodomain incorporated in the zona pellucida.</text>
</comment>
<keyword evidence="13" id="KW-0325">Glycoprotein</keyword>
<dbReference type="Proteomes" id="UP000261620">
    <property type="component" value="Unplaced"/>
</dbReference>
<organism evidence="16 17">
    <name type="scientific">Mola mola</name>
    <name type="common">Ocean sunfish</name>
    <name type="synonym">Tetraodon mola</name>
    <dbReference type="NCBI Taxonomy" id="94237"/>
    <lineage>
        <taxon>Eukaryota</taxon>
        <taxon>Metazoa</taxon>
        <taxon>Chordata</taxon>
        <taxon>Craniata</taxon>
        <taxon>Vertebrata</taxon>
        <taxon>Euteleostomi</taxon>
        <taxon>Actinopterygii</taxon>
        <taxon>Neopterygii</taxon>
        <taxon>Teleostei</taxon>
        <taxon>Neoteleostei</taxon>
        <taxon>Acanthomorphata</taxon>
        <taxon>Eupercaria</taxon>
        <taxon>Tetraodontiformes</taxon>
        <taxon>Molidae</taxon>
        <taxon>Mola</taxon>
    </lineage>
</organism>
<dbReference type="GO" id="GO:0005886">
    <property type="term" value="C:plasma membrane"/>
    <property type="evidence" value="ECO:0007669"/>
    <property type="project" value="UniProtKB-SubCell"/>
</dbReference>
<evidence type="ECO:0000313" key="16">
    <source>
        <dbReference type="Ensembl" id="ENSMMOP00000006656.1"/>
    </source>
</evidence>
<evidence type="ECO:0000256" key="9">
    <source>
        <dbReference type="ARBA" id="ARBA00022729"/>
    </source>
</evidence>
<sequence length="437" mass="48654">SHLNIHYITVWRLIHLISEIITSLSLAFPPQSNTQDAGRAALAVHQELQAPLEGRERMNTVRVTCHPNMLEITVKADLFGVGAPVHSEELHLGVENYNFCRAVAASADEYRIAVGLEDCGTKHWMTEDALIYTNLLIFSPLVSPDGLVRMDEAVIPVECHYKRKYSLSSSSLAPTWIPFMSTQAAVETLEFDLRIMTTDWLYERSSNVFYLGESVGLEASVKVGHHMGLRVFMSSCVATLYPDIYSVPKYLFLESGCLVDSQLSDSRSQFLPRIQDDKLHLVIDAFKFHNEDKGQVSDCLRHQVEVGKWDLSNELSSRWRSADGNDYLCSSCPGQSPSNQGKFGPRGFEKPAESEAQWMSGPKVPTGEASLIKHWNCRRMCLICDACVFSVGAGSQGGSCGGAARHAEEWACGRNSSCSHQNQQTCAVRQQVEKWNK</sequence>
<accession>A0A3Q3VUZ7</accession>
<keyword evidence="6 14" id="KW-0272">Extracellular matrix</keyword>
<evidence type="ECO:0000256" key="1">
    <source>
        <dbReference type="ARBA" id="ARBA00004498"/>
    </source>
</evidence>
<dbReference type="PROSITE" id="PS51034">
    <property type="entry name" value="ZP_2"/>
    <property type="match status" value="1"/>
</dbReference>
<name>A0A3Q3VUZ7_MOLML</name>
<evidence type="ECO:0000256" key="12">
    <source>
        <dbReference type="ARBA" id="ARBA00023157"/>
    </source>
</evidence>
<dbReference type="GO" id="GO:2000344">
    <property type="term" value="P:positive regulation of acrosome reaction"/>
    <property type="evidence" value="ECO:0007669"/>
    <property type="project" value="UniProtKB-UniRule"/>
</dbReference>
<comment type="similarity">
    <text evidence="2 14">Belongs to the ZP domain family. ZPC subfamily.</text>
</comment>
<dbReference type="InterPro" id="IPR055356">
    <property type="entry name" value="ZP-N"/>
</dbReference>
<evidence type="ECO:0000256" key="4">
    <source>
        <dbReference type="ARBA" id="ARBA00022475"/>
    </source>
</evidence>
<dbReference type="OMA" id="PRIQNDK"/>
<dbReference type="PANTHER" id="PTHR11576">
    <property type="entry name" value="ZONA PELLUCIDA SPERM-BINDING PROTEIN 3"/>
    <property type="match status" value="1"/>
</dbReference>
<keyword evidence="11" id="KW-0472">Membrane</keyword>
<dbReference type="Pfam" id="PF23344">
    <property type="entry name" value="ZP-N"/>
    <property type="match status" value="1"/>
</dbReference>
<evidence type="ECO:0000259" key="15">
    <source>
        <dbReference type="PROSITE" id="PS51034"/>
    </source>
</evidence>
<keyword evidence="9 14" id="KW-0732">Signal</keyword>
<keyword evidence="12 14" id="KW-1015">Disulfide bond</keyword>
<comment type="subcellular location">
    <subcellularLocation>
        <location evidence="1">Secreted</location>
        <location evidence="1">Extracellular space</location>
        <location evidence="1">Extracellular matrix</location>
    </subcellularLocation>
    <subcellularLocation>
        <location evidence="14">Zona pellucida</location>
    </subcellularLocation>
    <subcellularLocation>
        <location evidence="14">Cell membrane</location>
        <topology evidence="14">Single-pass type I membrane protein</topology>
    </subcellularLocation>
</comment>
<evidence type="ECO:0000256" key="13">
    <source>
        <dbReference type="ARBA" id="ARBA00023180"/>
    </source>
</evidence>
<dbReference type="Ensembl" id="ENSMMOT00000006780.1">
    <property type="protein sequence ID" value="ENSMMOP00000006656.1"/>
    <property type="gene ID" value="ENSMMOG00000005148.1"/>
</dbReference>
<dbReference type="AlphaFoldDB" id="A0A3Q3VUZ7"/>
<dbReference type="InterPro" id="IPR042235">
    <property type="entry name" value="ZP-C_dom"/>
</dbReference>
<protein>
    <recommendedName>
        <fullName evidence="3 14">Zona pellucida sperm-binding protein 3</fullName>
    </recommendedName>
</protein>
<feature type="domain" description="ZP" evidence="15">
    <location>
        <begin position="64"/>
        <end position="320"/>
    </location>
</feature>
<evidence type="ECO:0000256" key="11">
    <source>
        <dbReference type="ARBA" id="ARBA00023136"/>
    </source>
</evidence>
<evidence type="ECO:0000256" key="7">
    <source>
        <dbReference type="ARBA" id="ARBA00022685"/>
    </source>
</evidence>
<dbReference type="GO" id="GO:0032190">
    <property type="term" value="F:acrosin binding"/>
    <property type="evidence" value="ECO:0007669"/>
    <property type="project" value="TreeGrafter"/>
</dbReference>
<reference evidence="16" key="2">
    <citation type="submission" date="2025-09" db="UniProtKB">
        <authorList>
            <consortium name="Ensembl"/>
        </authorList>
    </citation>
    <scope>IDENTIFICATION</scope>
</reference>
<keyword evidence="17" id="KW-1185">Reference proteome</keyword>
<dbReference type="FunFam" id="2.60.40.4100:FF:000002">
    <property type="entry name" value="Zona pellucida sperm-binding protein 3"/>
    <property type="match status" value="1"/>
</dbReference>
<dbReference type="Pfam" id="PF00100">
    <property type="entry name" value="Zona_pellucida"/>
    <property type="match status" value="1"/>
</dbReference>
<keyword evidence="4 14" id="KW-1003">Cell membrane</keyword>
<keyword evidence="8" id="KW-0812">Transmembrane</keyword>
<dbReference type="Gene3D" id="2.60.40.3210">
    <property type="entry name" value="Zona pellucida, ZP-N domain"/>
    <property type="match status" value="1"/>
</dbReference>
<dbReference type="PANTHER" id="PTHR11576:SF2">
    <property type="entry name" value="ZONA PELLUCIDA SPERM-BINDING PROTEIN 3"/>
    <property type="match status" value="1"/>
</dbReference>